<proteinExistence type="predicted"/>
<evidence type="ECO:0000256" key="1">
    <source>
        <dbReference type="SAM" id="SignalP"/>
    </source>
</evidence>
<evidence type="ECO:0000313" key="2">
    <source>
        <dbReference type="EMBL" id="KAK5629494.1"/>
    </source>
</evidence>
<comment type="caution">
    <text evidence="2">The sequence shown here is derived from an EMBL/GenBank/DDBJ whole genome shotgun (WGS) entry which is preliminary data.</text>
</comment>
<dbReference type="EMBL" id="JAWHQM010000011">
    <property type="protein sequence ID" value="KAK5629494.1"/>
    <property type="molecule type" value="Genomic_DNA"/>
</dbReference>
<dbReference type="PANTHER" id="PTHR35569:SF1">
    <property type="entry name" value="CYANAMIDE HYDRATASE DDI2-RELATED"/>
    <property type="match status" value="1"/>
</dbReference>
<dbReference type="PANTHER" id="PTHR35569">
    <property type="entry name" value="CYANAMIDE HYDRATASE DDI2-RELATED"/>
    <property type="match status" value="1"/>
</dbReference>
<keyword evidence="3" id="KW-1185">Reference proteome</keyword>
<feature type="chain" id="PRO_5043003678" description="HD domain-containing protein" evidence="1">
    <location>
        <begin position="20"/>
        <end position="251"/>
    </location>
</feature>
<feature type="signal peptide" evidence="1">
    <location>
        <begin position="1"/>
        <end position="19"/>
    </location>
</feature>
<evidence type="ECO:0008006" key="4">
    <source>
        <dbReference type="Google" id="ProtNLM"/>
    </source>
</evidence>
<keyword evidence="1" id="KW-0732">Signal</keyword>
<evidence type="ECO:0000313" key="3">
    <source>
        <dbReference type="Proteomes" id="UP001305414"/>
    </source>
</evidence>
<sequence length="251" mass="27378">MKFFAIIASLAALAEAACAHPHKPHYRTTKLFGVEVIDTDIVRDARATIRNFDGFLYKHSMRTWLFGAAALNANQTLKDSVDVELHAVSTILHDLGWDMTPGSPWVSSDKRFEIDGALGAVKFVKGHKDAKKWDEYRLEKLHDGIALHGSPGLATGKNTDVANILASIAYDNPGSRNPAIPEKDYNAILKGLPADDIGYGTNLTWVWLAETKPAATYNTIVEPFGTAFVPGYSAIGHRVFDLINPGFASQA</sequence>
<protein>
    <recommendedName>
        <fullName evidence="4">HD domain-containing protein</fullName>
    </recommendedName>
</protein>
<dbReference type="Proteomes" id="UP001305414">
    <property type="component" value="Unassembled WGS sequence"/>
</dbReference>
<dbReference type="AlphaFoldDB" id="A0AAN7UXM0"/>
<name>A0AAN7UXM0_9PEZI</name>
<gene>
    <name evidence="2" type="ORF">RRF57_005209</name>
</gene>
<accession>A0AAN7UXM0</accession>
<organism evidence="2 3">
    <name type="scientific">Xylaria bambusicola</name>
    <dbReference type="NCBI Taxonomy" id="326684"/>
    <lineage>
        <taxon>Eukaryota</taxon>
        <taxon>Fungi</taxon>
        <taxon>Dikarya</taxon>
        <taxon>Ascomycota</taxon>
        <taxon>Pezizomycotina</taxon>
        <taxon>Sordariomycetes</taxon>
        <taxon>Xylariomycetidae</taxon>
        <taxon>Xylariales</taxon>
        <taxon>Xylariaceae</taxon>
        <taxon>Xylaria</taxon>
    </lineage>
</organism>
<reference evidence="2 3" key="1">
    <citation type="submission" date="2023-10" db="EMBL/GenBank/DDBJ databases">
        <title>Draft genome sequence of Xylaria bambusicola isolate GMP-LS, the root and basal stem rot pathogen of sugarcane in Indonesia.</title>
        <authorList>
            <person name="Selvaraj P."/>
            <person name="Muralishankar V."/>
            <person name="Muruganantham S."/>
            <person name="Sp S."/>
            <person name="Haryani S."/>
            <person name="Lau K.J.X."/>
            <person name="Naqvi N.I."/>
        </authorList>
    </citation>
    <scope>NUCLEOTIDE SEQUENCE [LARGE SCALE GENOMIC DNA]</scope>
    <source>
        <strain evidence="2">GMP-LS</strain>
    </source>
</reference>